<feature type="domain" description="DhaK" evidence="1">
    <location>
        <begin position="7"/>
        <end position="327"/>
    </location>
</feature>
<evidence type="ECO:0000313" key="2">
    <source>
        <dbReference type="EMBL" id="GEM01643.1"/>
    </source>
</evidence>
<dbReference type="Pfam" id="PF02733">
    <property type="entry name" value="Dak1"/>
    <property type="match status" value="1"/>
</dbReference>
<dbReference type="Proteomes" id="UP000242243">
    <property type="component" value="Unassembled WGS sequence"/>
</dbReference>
<dbReference type="EMBL" id="BJWI01000013">
    <property type="protein sequence ID" value="GEM01643.1"/>
    <property type="molecule type" value="Genomic_DNA"/>
</dbReference>
<protein>
    <submittedName>
        <fullName evidence="2">DhaKLM operon coactivator DhaQ</fullName>
    </submittedName>
    <submittedName>
        <fullName evidence="3">Dihydroxyacetone kinase/dihydroxyacetone kinase, N-terminal domain</fullName>
    </submittedName>
</protein>
<keyword evidence="3" id="KW-0418">Kinase</keyword>
<dbReference type="GO" id="GO:0004371">
    <property type="term" value="F:glycerone kinase activity"/>
    <property type="evidence" value="ECO:0007669"/>
    <property type="project" value="InterPro"/>
</dbReference>
<evidence type="ECO:0000259" key="1">
    <source>
        <dbReference type="PROSITE" id="PS51481"/>
    </source>
</evidence>
<dbReference type="PANTHER" id="PTHR28629:SF4">
    <property type="entry name" value="TRIOKINASE_FMN CYCLASE"/>
    <property type="match status" value="1"/>
</dbReference>
<name>A0A1I5Q888_9BACI</name>
<keyword evidence="5" id="KW-1185">Reference proteome</keyword>
<dbReference type="Proteomes" id="UP000321547">
    <property type="component" value="Unassembled WGS sequence"/>
</dbReference>
<proteinExistence type="predicted"/>
<dbReference type="PANTHER" id="PTHR28629">
    <property type="entry name" value="TRIOKINASE/FMN CYCLASE"/>
    <property type="match status" value="1"/>
</dbReference>
<keyword evidence="3" id="KW-0808">Transferase</keyword>
<dbReference type="STRING" id="306540.SAMN05421839_11930"/>
<dbReference type="InterPro" id="IPR004006">
    <property type="entry name" value="DhaK_dom"/>
</dbReference>
<reference evidence="3 4" key="1">
    <citation type="submission" date="2016-10" db="EMBL/GenBank/DDBJ databases">
        <authorList>
            <person name="de Groot N.N."/>
        </authorList>
    </citation>
    <scope>NUCLEOTIDE SEQUENCE [LARGE SCALE GENOMIC DNA]</scope>
    <source>
        <strain evidence="3 4">DSM 17073</strain>
    </source>
</reference>
<evidence type="ECO:0000313" key="3">
    <source>
        <dbReference type="EMBL" id="SFP42347.1"/>
    </source>
</evidence>
<evidence type="ECO:0000313" key="4">
    <source>
        <dbReference type="Proteomes" id="UP000242243"/>
    </source>
</evidence>
<dbReference type="AlphaFoldDB" id="A0A1I5Q888"/>
<organism evidence="3 4">
    <name type="scientific">Halolactibacillus halophilus</name>
    <dbReference type="NCBI Taxonomy" id="306540"/>
    <lineage>
        <taxon>Bacteria</taxon>
        <taxon>Bacillati</taxon>
        <taxon>Bacillota</taxon>
        <taxon>Bacilli</taxon>
        <taxon>Bacillales</taxon>
        <taxon>Bacillaceae</taxon>
        <taxon>Halolactibacillus</taxon>
    </lineage>
</organism>
<dbReference type="GO" id="GO:0005829">
    <property type="term" value="C:cytosol"/>
    <property type="evidence" value="ECO:0007669"/>
    <property type="project" value="TreeGrafter"/>
</dbReference>
<dbReference type="FunFam" id="3.40.50.10440:FF:000001">
    <property type="entry name" value="Dihydroxyacetone kinase, DhaK subunit"/>
    <property type="match status" value="1"/>
</dbReference>
<gene>
    <name evidence="2" type="ORF">HHA03_11750</name>
    <name evidence="3" type="ORF">SAMN05421839_11930</name>
</gene>
<accession>A0A1I5Q888</accession>
<reference evidence="2 5" key="2">
    <citation type="submission" date="2019-07" db="EMBL/GenBank/DDBJ databases">
        <title>Whole genome shotgun sequence of Halolactibacillus halophilus NBRC 100868.</title>
        <authorList>
            <person name="Hosoyama A."/>
            <person name="Uohara A."/>
            <person name="Ohji S."/>
            <person name="Ichikawa N."/>
        </authorList>
    </citation>
    <scope>NUCLEOTIDE SEQUENCE [LARGE SCALE GENOMIC DNA]</scope>
    <source>
        <strain evidence="2 5">NBRC 100868</strain>
    </source>
</reference>
<dbReference type="SUPFAM" id="SSF82549">
    <property type="entry name" value="DAK1/DegV-like"/>
    <property type="match status" value="1"/>
</dbReference>
<dbReference type="PROSITE" id="PS51481">
    <property type="entry name" value="DHAK"/>
    <property type="match status" value="1"/>
</dbReference>
<dbReference type="Gene3D" id="3.30.1180.20">
    <property type="entry name" value="Dihydroxyacetone kinase, domain 2"/>
    <property type="match status" value="1"/>
</dbReference>
<dbReference type="InterPro" id="IPR050861">
    <property type="entry name" value="Dihydroxyacetone_Kinase"/>
</dbReference>
<dbReference type="OrthoDB" id="9806345at2"/>
<evidence type="ECO:0000313" key="5">
    <source>
        <dbReference type="Proteomes" id="UP000321547"/>
    </source>
</evidence>
<dbReference type="GO" id="GO:0019563">
    <property type="term" value="P:glycerol catabolic process"/>
    <property type="evidence" value="ECO:0007669"/>
    <property type="project" value="TreeGrafter"/>
</dbReference>
<sequence length="327" mass="35876">MKHILNHKQTAVESMLSAYQAEHQSRVKIDTEHHIIYTPKTTGVSLISGGGSGHEPAHFGYVGRGMLTASVSGELFTPPFPDAILRAIQLTDAGGGVCLIVKNFASDVEVFTEAKRQAEKLGHTVELVIVSDDVSIDNKTTYSKRKRGVAGTVLMHKILGFFNQQGKSLQELTKIAQDISPHLFTLGVALSSAELPETAPFFTLAKDEVYFGVGIHGEKGYRKEPFQSSEQLAIELYNKLKHLHQFKPGEHYAFLINGLGATPLLEQYVFANDVRRLAALDKIVIDFLKTGTQLSSYNMQGLSLTCLKITDPSITTALQAPVDVSHW</sequence>
<dbReference type="RefSeq" id="WP_089832167.1">
    <property type="nucleotide sequence ID" value="NZ_BJWI01000013.1"/>
</dbReference>
<dbReference type="Gene3D" id="3.40.50.10440">
    <property type="entry name" value="Dihydroxyacetone kinase, domain 1"/>
    <property type="match status" value="1"/>
</dbReference>
<dbReference type="EMBL" id="FOXC01000019">
    <property type="protein sequence ID" value="SFP42347.1"/>
    <property type="molecule type" value="Genomic_DNA"/>
</dbReference>